<keyword evidence="2" id="KW-1185">Reference proteome</keyword>
<dbReference type="Proteomes" id="UP001151760">
    <property type="component" value="Unassembled WGS sequence"/>
</dbReference>
<proteinExistence type="predicted"/>
<evidence type="ECO:0000313" key="2">
    <source>
        <dbReference type="Proteomes" id="UP001151760"/>
    </source>
</evidence>
<accession>A0ABQ4WZW4</accession>
<protein>
    <recommendedName>
        <fullName evidence="3">Integrase, catalytic region, zinc finger, CCHC-type, peptidase aspartic, catalytic</fullName>
    </recommendedName>
</protein>
<reference evidence="1" key="1">
    <citation type="journal article" date="2022" name="Int. J. Mol. Sci.">
        <title>Draft Genome of Tanacetum Coccineum: Genomic Comparison of Closely Related Tanacetum-Family Plants.</title>
        <authorList>
            <person name="Yamashiro T."/>
            <person name="Shiraishi A."/>
            <person name="Nakayama K."/>
            <person name="Satake H."/>
        </authorList>
    </citation>
    <scope>NUCLEOTIDE SEQUENCE</scope>
</reference>
<gene>
    <name evidence="1" type="ORF">Tco_0653194</name>
</gene>
<organism evidence="1 2">
    <name type="scientific">Tanacetum coccineum</name>
    <dbReference type="NCBI Taxonomy" id="301880"/>
    <lineage>
        <taxon>Eukaryota</taxon>
        <taxon>Viridiplantae</taxon>
        <taxon>Streptophyta</taxon>
        <taxon>Embryophyta</taxon>
        <taxon>Tracheophyta</taxon>
        <taxon>Spermatophyta</taxon>
        <taxon>Magnoliopsida</taxon>
        <taxon>eudicotyledons</taxon>
        <taxon>Gunneridae</taxon>
        <taxon>Pentapetalae</taxon>
        <taxon>asterids</taxon>
        <taxon>campanulids</taxon>
        <taxon>Asterales</taxon>
        <taxon>Asteraceae</taxon>
        <taxon>Asteroideae</taxon>
        <taxon>Anthemideae</taxon>
        <taxon>Anthemidinae</taxon>
        <taxon>Tanacetum</taxon>
    </lineage>
</organism>
<comment type="caution">
    <text evidence="1">The sequence shown here is derived from an EMBL/GenBank/DDBJ whole genome shotgun (WGS) entry which is preliminary data.</text>
</comment>
<sequence>MSRMQEDIQCAGSDTRPPMLDRIDFESWQQRIRLYCLGKDNGENIMKSIKEGPFQMGTVLDVVTGGTEGAVQQGPVRARVLNDLSAEEKEVIKLTFVQPTSYSGYPKDILLTHQSLYDAKDIWDNWYGLLEATMRCHVYENRNYDGMVVGQPKFKDDLLEVFTEKPWIVKFNPNSLALTQSLQLTSSQQNNQLLEGRQMQGTCYCSGQGSCGFKDEDRTEEALSILVKRNPNKCLPLYWIGHIDETVQGQGLQFRLLQGQAAIMQPRKVYMEDNEDHVVQRDVSSVRNDALMSILDEMHEQGVQSRLANKSHMVVNDSVTSELARYKELVGEYEKRAAMFEFKLHGMCVVNILNSVNANPTVRIVLNKEKQIWKPKGKLSDNSLNKTKAVWKPKGNMSDNSPQQKLGNKFQNSPNSTGFQMQARTGHAFGIWTLPVKHGKKQGSSPTGQNLNSYMEVLHYPSHGLCGPMRVQSIKGEEIHLSHRGGLTIQDSRGVKFLSQRMKTPEFVHKLS</sequence>
<evidence type="ECO:0008006" key="3">
    <source>
        <dbReference type="Google" id="ProtNLM"/>
    </source>
</evidence>
<evidence type="ECO:0000313" key="1">
    <source>
        <dbReference type="EMBL" id="GJS58410.1"/>
    </source>
</evidence>
<name>A0ABQ4WZW4_9ASTR</name>
<reference evidence="1" key="2">
    <citation type="submission" date="2022-01" db="EMBL/GenBank/DDBJ databases">
        <authorList>
            <person name="Yamashiro T."/>
            <person name="Shiraishi A."/>
            <person name="Satake H."/>
            <person name="Nakayama K."/>
        </authorList>
    </citation>
    <scope>NUCLEOTIDE SEQUENCE</scope>
</reference>
<dbReference type="EMBL" id="BQNB010009076">
    <property type="protein sequence ID" value="GJS58410.1"/>
    <property type="molecule type" value="Genomic_DNA"/>
</dbReference>